<dbReference type="Proteomes" id="UP000470771">
    <property type="component" value="Unassembled WGS sequence"/>
</dbReference>
<evidence type="ECO:0000313" key="1">
    <source>
        <dbReference type="EMBL" id="NBG65600.1"/>
    </source>
</evidence>
<dbReference type="AlphaFoldDB" id="A0A6N9NK79"/>
<evidence type="ECO:0000313" key="2">
    <source>
        <dbReference type="Proteomes" id="UP000470771"/>
    </source>
</evidence>
<comment type="caution">
    <text evidence="1">The sequence shown here is derived from an EMBL/GenBank/DDBJ whole genome shotgun (WGS) entry which is preliminary data.</text>
</comment>
<keyword evidence="2" id="KW-1185">Reference proteome</keyword>
<dbReference type="EMBL" id="WWNE01000005">
    <property type="protein sequence ID" value="NBG65600.1"/>
    <property type="molecule type" value="Genomic_DNA"/>
</dbReference>
<proteinExistence type="predicted"/>
<name>A0A6N9NK79_9FLAO</name>
<reference evidence="1 2" key="1">
    <citation type="submission" date="2019-12" db="EMBL/GenBank/DDBJ databases">
        <authorList>
            <person name="Zhao J."/>
        </authorList>
    </citation>
    <scope>NUCLEOTIDE SEQUENCE [LARGE SCALE GENOMIC DNA]</scope>
    <source>
        <strain evidence="1 2">S-15</strain>
    </source>
</reference>
<organism evidence="1 2">
    <name type="scientific">Acidiluteibacter ferrifornacis</name>
    <dbReference type="NCBI Taxonomy" id="2692424"/>
    <lineage>
        <taxon>Bacteria</taxon>
        <taxon>Pseudomonadati</taxon>
        <taxon>Bacteroidota</taxon>
        <taxon>Flavobacteriia</taxon>
        <taxon>Flavobacteriales</taxon>
        <taxon>Cryomorphaceae</taxon>
        <taxon>Acidiluteibacter</taxon>
    </lineage>
</organism>
<dbReference type="RefSeq" id="WP_160632551.1">
    <property type="nucleotide sequence ID" value="NZ_WWNE01000005.1"/>
</dbReference>
<accession>A0A6N9NK79</accession>
<sequence length="60" mass="7266">MTDKVRHIPILNYFFKSIIQSKKKKIHHLLLIERITKPEDSIKNNTKEWERMKINGLGEY</sequence>
<gene>
    <name evidence="1" type="ORF">GQN54_05695</name>
</gene>
<protein>
    <submittedName>
        <fullName evidence="1">Uncharacterized protein</fullName>
    </submittedName>
</protein>